<accession>A0ABS8Y9X9</accession>
<comment type="caution">
    <text evidence="2">The sequence shown here is derived from an EMBL/GenBank/DDBJ whole genome shotgun (WGS) entry which is preliminary data.</text>
</comment>
<organism evidence="2 3">
    <name type="scientific">Datura stramonium</name>
    <name type="common">Jimsonweed</name>
    <name type="synonym">Common thornapple</name>
    <dbReference type="NCBI Taxonomy" id="4076"/>
    <lineage>
        <taxon>Eukaryota</taxon>
        <taxon>Viridiplantae</taxon>
        <taxon>Streptophyta</taxon>
        <taxon>Embryophyta</taxon>
        <taxon>Tracheophyta</taxon>
        <taxon>Spermatophyta</taxon>
        <taxon>Magnoliopsida</taxon>
        <taxon>eudicotyledons</taxon>
        <taxon>Gunneridae</taxon>
        <taxon>Pentapetalae</taxon>
        <taxon>asterids</taxon>
        <taxon>lamiids</taxon>
        <taxon>Solanales</taxon>
        <taxon>Solanaceae</taxon>
        <taxon>Solanoideae</taxon>
        <taxon>Datureae</taxon>
        <taxon>Datura</taxon>
    </lineage>
</organism>
<keyword evidence="3" id="KW-1185">Reference proteome</keyword>
<dbReference type="Proteomes" id="UP000823775">
    <property type="component" value="Unassembled WGS sequence"/>
</dbReference>
<dbReference type="EMBL" id="JACEIK010087544">
    <property type="protein sequence ID" value="MCE5167363.1"/>
    <property type="molecule type" value="Genomic_DNA"/>
</dbReference>
<evidence type="ECO:0000313" key="2">
    <source>
        <dbReference type="EMBL" id="MCE5167363.1"/>
    </source>
</evidence>
<reference evidence="2 3" key="1">
    <citation type="journal article" date="2021" name="BMC Genomics">
        <title>Datura genome reveals duplications of psychoactive alkaloid biosynthetic genes and high mutation rate following tissue culture.</title>
        <authorList>
            <person name="Rajewski A."/>
            <person name="Carter-House D."/>
            <person name="Stajich J."/>
            <person name="Litt A."/>
        </authorList>
    </citation>
    <scope>NUCLEOTIDE SEQUENCE [LARGE SCALE GENOMIC DNA]</scope>
    <source>
        <strain evidence="2">AR-01</strain>
    </source>
</reference>
<name>A0ABS8Y9X9_DATST</name>
<evidence type="ECO:0000256" key="1">
    <source>
        <dbReference type="SAM" id="MobiDB-lite"/>
    </source>
</evidence>
<sequence>AHNSLESAFYGKNHPQALQSLHYINIHVSNSAISHKSPFDPKLSSDNEGMPPPHQPRPEHPQIGQPYGNF</sequence>
<feature type="region of interest" description="Disordered" evidence="1">
    <location>
        <begin position="34"/>
        <end position="70"/>
    </location>
</feature>
<proteinExistence type="predicted"/>
<evidence type="ECO:0000313" key="3">
    <source>
        <dbReference type="Proteomes" id="UP000823775"/>
    </source>
</evidence>
<feature type="non-terminal residue" evidence="2">
    <location>
        <position position="1"/>
    </location>
</feature>
<protein>
    <submittedName>
        <fullName evidence="2">Uncharacterized protein</fullName>
    </submittedName>
</protein>
<gene>
    <name evidence="2" type="ORF">HAX54_050266</name>
</gene>